<dbReference type="Proteomes" id="UP000245771">
    <property type="component" value="Unassembled WGS sequence"/>
</dbReference>
<organism evidence="7 8">
    <name type="scientific">Meira miltonrushii</name>
    <dbReference type="NCBI Taxonomy" id="1280837"/>
    <lineage>
        <taxon>Eukaryota</taxon>
        <taxon>Fungi</taxon>
        <taxon>Dikarya</taxon>
        <taxon>Basidiomycota</taxon>
        <taxon>Ustilaginomycotina</taxon>
        <taxon>Exobasidiomycetes</taxon>
        <taxon>Exobasidiales</taxon>
        <taxon>Brachybasidiaceae</taxon>
        <taxon>Meira</taxon>
    </lineage>
</organism>
<dbReference type="SUPFAM" id="SSF57884">
    <property type="entry name" value="Ada DNA repair protein, N-terminal domain (N-Ada 10)"/>
    <property type="match status" value="1"/>
</dbReference>
<dbReference type="GO" id="GO:0003700">
    <property type="term" value="F:DNA-binding transcription factor activity"/>
    <property type="evidence" value="ECO:0007669"/>
    <property type="project" value="InterPro"/>
</dbReference>
<protein>
    <recommendedName>
        <fullName evidence="6">HTH araC/xylS-type domain-containing protein</fullName>
    </recommendedName>
</protein>
<evidence type="ECO:0000259" key="6">
    <source>
        <dbReference type="PROSITE" id="PS01124"/>
    </source>
</evidence>
<dbReference type="GO" id="GO:0043565">
    <property type="term" value="F:sequence-specific DNA binding"/>
    <property type="evidence" value="ECO:0007669"/>
    <property type="project" value="InterPro"/>
</dbReference>
<evidence type="ECO:0000256" key="3">
    <source>
        <dbReference type="ARBA" id="ARBA00023015"/>
    </source>
</evidence>
<dbReference type="GO" id="GO:0006281">
    <property type="term" value="P:DNA repair"/>
    <property type="evidence" value="ECO:0007669"/>
    <property type="project" value="InterPro"/>
</dbReference>
<reference evidence="7 8" key="1">
    <citation type="journal article" date="2018" name="Mol. Biol. Evol.">
        <title>Broad Genomic Sampling Reveals a Smut Pathogenic Ancestry of the Fungal Clade Ustilaginomycotina.</title>
        <authorList>
            <person name="Kijpornyongpan T."/>
            <person name="Mondo S.J."/>
            <person name="Barry K."/>
            <person name="Sandor L."/>
            <person name="Lee J."/>
            <person name="Lipzen A."/>
            <person name="Pangilinan J."/>
            <person name="LaButti K."/>
            <person name="Hainaut M."/>
            <person name="Henrissat B."/>
            <person name="Grigoriev I.V."/>
            <person name="Spatafora J.W."/>
            <person name="Aime M.C."/>
        </authorList>
    </citation>
    <scope>NUCLEOTIDE SEQUENCE [LARGE SCALE GENOMIC DNA]</scope>
    <source>
        <strain evidence="7 8">MCA 3882</strain>
    </source>
</reference>
<dbReference type="InterPro" id="IPR009057">
    <property type="entry name" value="Homeodomain-like_sf"/>
</dbReference>
<dbReference type="Pfam" id="PF00165">
    <property type="entry name" value="HTH_AraC"/>
    <property type="match status" value="1"/>
</dbReference>
<evidence type="ECO:0000256" key="5">
    <source>
        <dbReference type="ARBA" id="ARBA00023163"/>
    </source>
</evidence>
<proteinExistence type="predicted"/>
<comment type="cofactor">
    <cofactor evidence="1">
        <name>Zn(2+)</name>
        <dbReference type="ChEBI" id="CHEBI:29105"/>
    </cofactor>
</comment>
<keyword evidence="2" id="KW-0489">Methyltransferase</keyword>
<dbReference type="SUPFAM" id="SSF46689">
    <property type="entry name" value="Homeodomain-like"/>
    <property type="match status" value="1"/>
</dbReference>
<dbReference type="Gene3D" id="1.10.10.60">
    <property type="entry name" value="Homeodomain-like"/>
    <property type="match status" value="1"/>
</dbReference>
<dbReference type="InterPro" id="IPR004026">
    <property type="entry name" value="Ada_DNA_repair_Zn-bd"/>
</dbReference>
<dbReference type="RefSeq" id="XP_025353015.1">
    <property type="nucleotide sequence ID" value="XM_025499393.1"/>
</dbReference>
<dbReference type="STRING" id="1280837.A0A316V948"/>
<name>A0A316V948_9BASI</name>
<dbReference type="PROSITE" id="PS01124">
    <property type="entry name" value="HTH_ARAC_FAMILY_2"/>
    <property type="match status" value="1"/>
</dbReference>
<evidence type="ECO:0000256" key="1">
    <source>
        <dbReference type="ARBA" id="ARBA00001947"/>
    </source>
</evidence>
<keyword evidence="3" id="KW-0805">Transcription regulation</keyword>
<dbReference type="OrthoDB" id="2447880at2759"/>
<evidence type="ECO:0000313" key="8">
    <source>
        <dbReference type="Proteomes" id="UP000245771"/>
    </source>
</evidence>
<dbReference type="InterPro" id="IPR035451">
    <property type="entry name" value="Ada-like_dom_sf"/>
</dbReference>
<evidence type="ECO:0000256" key="4">
    <source>
        <dbReference type="ARBA" id="ARBA00023159"/>
    </source>
</evidence>
<dbReference type="InParanoid" id="A0A316V948"/>
<feature type="domain" description="HTH araC/xylS-type" evidence="6">
    <location>
        <begin position="166"/>
        <end position="220"/>
    </location>
</feature>
<dbReference type="EMBL" id="KZ819605">
    <property type="protein sequence ID" value="PWN32713.1"/>
    <property type="molecule type" value="Genomic_DNA"/>
</dbReference>
<dbReference type="Gene3D" id="3.40.10.10">
    <property type="entry name" value="DNA Methylphosphotriester Repair Domain"/>
    <property type="match status" value="1"/>
</dbReference>
<sequence length="220" mass="24739">MTSLDTISADVISRFIHDALESSFHENASLSNECTLQQLNLTATSSSTWSNIFENGLGEAPQTSSSCSPQSIGQGEDIRWQAVLDKNPLASDSFVYCVKTTKIYCRTTCASRRPKRNNVVFANNAKEAQQLGYRACKRCNPDEKRDPFAVKRQKMVLEIQHKLITPTSKSPLHKHRKRKGAETNIKTIASEMGVSVWHLHKVFKRETGLSPEQWLSKEAK</sequence>
<dbReference type="GO" id="GO:0032259">
    <property type="term" value="P:methylation"/>
    <property type="evidence" value="ECO:0007669"/>
    <property type="project" value="UniProtKB-KW"/>
</dbReference>
<keyword evidence="5" id="KW-0804">Transcription</keyword>
<evidence type="ECO:0000313" key="7">
    <source>
        <dbReference type="EMBL" id="PWN32713.1"/>
    </source>
</evidence>
<accession>A0A316V948</accession>
<gene>
    <name evidence="7" type="ORF">FA14DRAFT_162028</name>
</gene>
<keyword evidence="4" id="KW-0010">Activator</keyword>
<dbReference type="GO" id="GO:0008168">
    <property type="term" value="F:methyltransferase activity"/>
    <property type="evidence" value="ECO:0007669"/>
    <property type="project" value="UniProtKB-KW"/>
</dbReference>
<dbReference type="InterPro" id="IPR018060">
    <property type="entry name" value="HTH_AraC"/>
</dbReference>
<dbReference type="GO" id="GO:0008270">
    <property type="term" value="F:zinc ion binding"/>
    <property type="evidence" value="ECO:0007669"/>
    <property type="project" value="InterPro"/>
</dbReference>
<keyword evidence="8" id="KW-1185">Reference proteome</keyword>
<dbReference type="Pfam" id="PF02805">
    <property type="entry name" value="Ada_Zn_binding"/>
    <property type="match status" value="1"/>
</dbReference>
<dbReference type="AlphaFoldDB" id="A0A316V948"/>
<dbReference type="GeneID" id="37021174"/>
<keyword evidence="2" id="KW-0808">Transferase</keyword>
<evidence type="ECO:0000256" key="2">
    <source>
        <dbReference type="ARBA" id="ARBA00022603"/>
    </source>
</evidence>